<dbReference type="InterPro" id="IPR051172">
    <property type="entry name" value="Chlamydia_OmcB"/>
</dbReference>
<evidence type="ECO:0000313" key="5">
    <source>
        <dbReference type="Proteomes" id="UP001174839"/>
    </source>
</evidence>
<feature type="region of interest" description="Disordered" evidence="1">
    <location>
        <begin position="1"/>
        <end position="26"/>
    </location>
</feature>
<dbReference type="PANTHER" id="PTHR34819">
    <property type="entry name" value="LARGE CYSTEINE-RICH PERIPLASMIC PROTEIN OMCB"/>
    <property type="match status" value="1"/>
</dbReference>
<evidence type="ECO:0000259" key="3">
    <source>
        <dbReference type="Pfam" id="PF24346"/>
    </source>
</evidence>
<evidence type="ECO:0000259" key="2">
    <source>
        <dbReference type="Pfam" id="PF01345"/>
    </source>
</evidence>
<feature type="region of interest" description="Disordered" evidence="1">
    <location>
        <begin position="113"/>
        <end position="141"/>
    </location>
</feature>
<feature type="domain" description="DUF7507" evidence="3">
    <location>
        <begin position="33"/>
        <end position="131"/>
    </location>
</feature>
<dbReference type="NCBIfam" id="TIGR01451">
    <property type="entry name" value="B_ant_repeat"/>
    <property type="match status" value="2"/>
</dbReference>
<feature type="domain" description="DUF11" evidence="2">
    <location>
        <begin position="289"/>
        <end position="375"/>
    </location>
</feature>
<evidence type="ECO:0008006" key="6">
    <source>
        <dbReference type="Google" id="ProtNLM"/>
    </source>
</evidence>
<feature type="region of interest" description="Disordered" evidence="1">
    <location>
        <begin position="248"/>
        <end position="275"/>
    </location>
</feature>
<gene>
    <name evidence="4" type="ORF">QU605_13090</name>
</gene>
<feature type="non-terminal residue" evidence="4">
    <location>
        <position position="1"/>
    </location>
</feature>
<feature type="compositionally biased region" description="Acidic residues" evidence="1">
    <location>
        <begin position="125"/>
        <end position="138"/>
    </location>
</feature>
<dbReference type="RefSeq" id="WP_434967932.1">
    <property type="nucleotide sequence ID" value="NZ_JAUDUY010000009.1"/>
</dbReference>
<accession>A0ABT7WHX6</accession>
<dbReference type="InterPro" id="IPR055354">
    <property type="entry name" value="DUF7507"/>
</dbReference>
<dbReference type="Pfam" id="PF24346">
    <property type="entry name" value="DUF7507"/>
    <property type="match status" value="1"/>
</dbReference>
<reference evidence="4" key="1">
    <citation type="submission" date="2023-06" db="EMBL/GenBank/DDBJ databases">
        <title>Robiginitalea aurantiacus sp. nov. and Algoriphagus sediminis sp. nov., isolated from coastal sediment.</title>
        <authorList>
            <person name="Zhou Z.Y."/>
            <person name="An J."/>
            <person name="Jia Y.W."/>
            <person name="Du Z.J."/>
        </authorList>
    </citation>
    <scope>NUCLEOTIDE SEQUENCE</scope>
    <source>
        <strain evidence="4">M39</strain>
    </source>
</reference>
<evidence type="ECO:0000256" key="1">
    <source>
        <dbReference type="SAM" id="MobiDB-lite"/>
    </source>
</evidence>
<evidence type="ECO:0000313" key="4">
    <source>
        <dbReference type="EMBL" id="MDM9632409.1"/>
    </source>
</evidence>
<feature type="compositionally biased region" description="Acidic residues" evidence="1">
    <location>
        <begin position="17"/>
        <end position="26"/>
    </location>
</feature>
<dbReference type="PANTHER" id="PTHR34819:SF5">
    <property type="entry name" value="CONSERVED REPEAT DOMAIN PROTEIN"/>
    <property type="match status" value="1"/>
</dbReference>
<dbReference type="EMBL" id="JAUDUY010000009">
    <property type="protein sequence ID" value="MDM9632409.1"/>
    <property type="molecule type" value="Genomic_DNA"/>
</dbReference>
<keyword evidence="5" id="KW-1185">Reference proteome</keyword>
<sequence length="781" mass="83297">DINAGADLVNTASVDTDQTDPQEDDATTTITQNPLISIVKTGTFNDENQDGYADVGETISYTFAVKNEGNVTLTNVTVTDPLFTVVGGPITLDVGETDDTTFTGSYAITQADIDAGQRDNTATADSDESDEAKDDETTDLPQNPLISIVKTFAEDEVVAGGTGSSFTLVVTNDGNVTLSNALILDIVDDRLTVTNVSGTAGADADSDSDDQTVEWLITSLAPGDSETITVEFSVASDVPEAGYGVLNTDPDVPNTATVSAEAPQGDPDNSDDDIIDNSQDNINIVVDIDLDIVKTFIPAAIEVPQGTFQKFTLLVTNNGPSDAVDVSVTDMVDTLLEVTEVSVTSGSGTCVDDNGQDIDCTLQIPTGESATITVDYMTAPFMDGDSPYDSSLTGGDDFYFRFVNGSILEGTTRGDGLVLLDGVDITTGSTIVRSLTRNDIIIDPDGPGGDPAFELHLSCSDPFTGGWGQSAGPVEGVDVNWQIAYFSIARFNNNGYIKSCGNVVNDFEVYNTADTEGEDSFGTEMASDMTFVTVGPGIILDRLDTNGKRLTVRLTNMTGDAKEISEISAFWPEGNGNLTKVWLTYGSTSDVVWQGSDAWLGDTEDDPIPDAQLDNLDPGWIGGTLFTGEAILRFDFENKVLSKGYIIRVWFVDGTWLDISVDGNEDSGGGGGKGKGETSKTAPVEDTAAYTGETRTTLTASPIPFNDRLSLKMEIEYESNARIEIYDLSGRLILSKNAYVNKGTNIIDVSEVFRIPTKLSIIRVVTDRESIMQKVVAFNRK</sequence>
<protein>
    <recommendedName>
        <fullName evidence="6">DUF11 domain-containing protein</fullName>
    </recommendedName>
</protein>
<organism evidence="4 5">
    <name type="scientific">Robiginitalea aurantiaca</name>
    <dbReference type="NCBI Taxonomy" id="3056915"/>
    <lineage>
        <taxon>Bacteria</taxon>
        <taxon>Pseudomonadati</taxon>
        <taxon>Bacteroidota</taxon>
        <taxon>Flavobacteriia</taxon>
        <taxon>Flavobacteriales</taxon>
        <taxon>Flavobacteriaceae</taxon>
        <taxon>Robiginitalea</taxon>
    </lineage>
</organism>
<dbReference type="InterPro" id="IPR001434">
    <property type="entry name" value="OmcB-like_DUF11"/>
</dbReference>
<name>A0ABT7WHX6_9FLAO</name>
<feature type="region of interest" description="Disordered" evidence="1">
    <location>
        <begin position="663"/>
        <end position="685"/>
    </location>
</feature>
<dbReference type="InterPro" id="IPR047589">
    <property type="entry name" value="DUF11_rpt"/>
</dbReference>
<proteinExistence type="predicted"/>
<dbReference type="Proteomes" id="UP001174839">
    <property type="component" value="Unassembled WGS sequence"/>
</dbReference>
<comment type="caution">
    <text evidence="4">The sequence shown here is derived from an EMBL/GenBank/DDBJ whole genome shotgun (WGS) entry which is preliminary data.</text>
</comment>
<dbReference type="Pfam" id="PF01345">
    <property type="entry name" value="DUF11"/>
    <property type="match status" value="2"/>
</dbReference>
<feature type="domain" description="DUF11" evidence="2">
    <location>
        <begin position="146"/>
        <end position="272"/>
    </location>
</feature>